<evidence type="ECO:0000313" key="22">
    <source>
        <dbReference type="Proteomes" id="UP000324091"/>
    </source>
</evidence>
<dbReference type="Proteomes" id="UP000324091">
    <property type="component" value="Chromosome 10"/>
</dbReference>
<feature type="compositionally biased region" description="Basic residues" evidence="16">
    <location>
        <begin position="2128"/>
        <end position="2141"/>
    </location>
</feature>
<evidence type="ECO:0000256" key="1">
    <source>
        <dbReference type="ARBA" id="ARBA00004141"/>
    </source>
</evidence>
<dbReference type="Gene3D" id="3.40.50.2300">
    <property type="match status" value="2"/>
</dbReference>
<feature type="domain" description="Ionotropic glutamate receptor C-terminal" evidence="19">
    <location>
        <begin position="451"/>
        <end position="1158"/>
    </location>
</feature>
<feature type="compositionally biased region" description="Pro residues" evidence="16">
    <location>
        <begin position="1529"/>
        <end position="1550"/>
    </location>
</feature>
<dbReference type="FunFam" id="3.40.190.10:FF:000397">
    <property type="entry name" value="Glutamate receptor ionotropic, NMDA 2D"/>
    <property type="match status" value="1"/>
</dbReference>
<feature type="compositionally biased region" description="Basic and acidic residues" evidence="16">
    <location>
        <begin position="1680"/>
        <end position="1695"/>
    </location>
</feature>
<feature type="compositionally biased region" description="Basic and acidic residues" evidence="16">
    <location>
        <begin position="1653"/>
        <end position="1665"/>
    </location>
</feature>
<evidence type="ECO:0000256" key="18">
    <source>
        <dbReference type="SAM" id="SignalP"/>
    </source>
</evidence>
<comment type="caution">
    <text evidence="21">The sequence shown here is derived from an EMBL/GenBank/DDBJ whole genome shotgun (WGS) entry which is preliminary data.</text>
</comment>
<feature type="region of interest" description="Disordered" evidence="16">
    <location>
        <begin position="1395"/>
        <end position="1981"/>
    </location>
</feature>
<keyword evidence="11" id="KW-0325">Glycoprotein</keyword>
<evidence type="ECO:0000256" key="5">
    <source>
        <dbReference type="ARBA" id="ARBA00022833"/>
    </source>
</evidence>
<evidence type="ECO:0000256" key="3">
    <source>
        <dbReference type="ARBA" id="ARBA00022692"/>
    </source>
</evidence>
<keyword evidence="5" id="KW-0862">Zinc</keyword>
<feature type="compositionally biased region" description="Pro residues" evidence="16">
    <location>
        <begin position="2194"/>
        <end position="2204"/>
    </location>
</feature>
<feature type="compositionally biased region" description="Gly residues" evidence="16">
    <location>
        <begin position="2050"/>
        <end position="2062"/>
    </location>
</feature>
<evidence type="ECO:0000256" key="13">
    <source>
        <dbReference type="ARBA" id="ARBA00023286"/>
    </source>
</evidence>
<keyword evidence="8" id="KW-0406">Ion transport</keyword>
<keyword evidence="3 17" id="KW-0812">Transmembrane</keyword>
<evidence type="ECO:0000313" key="21">
    <source>
        <dbReference type="EMBL" id="TWW79124.1"/>
    </source>
</evidence>
<evidence type="ECO:0000259" key="20">
    <source>
        <dbReference type="SMART" id="SM00918"/>
    </source>
</evidence>
<keyword evidence="10 21" id="KW-0675">Receptor</keyword>
<dbReference type="GO" id="GO:0045211">
    <property type="term" value="C:postsynaptic membrane"/>
    <property type="evidence" value="ECO:0007669"/>
    <property type="project" value="UniProtKB-SubCell"/>
</dbReference>
<keyword evidence="4" id="KW-0479">Metal-binding</keyword>
<feature type="compositionally biased region" description="Basic and acidic residues" evidence="16">
    <location>
        <begin position="1756"/>
        <end position="1777"/>
    </location>
</feature>
<reference evidence="21 22" key="1">
    <citation type="submission" date="2019-04" db="EMBL/GenBank/DDBJ databases">
        <title>Chromosome genome assembly for Takifugu flavidus.</title>
        <authorList>
            <person name="Xiao S."/>
        </authorList>
    </citation>
    <scope>NUCLEOTIDE SEQUENCE [LARGE SCALE GENOMIC DNA]</scope>
    <source>
        <strain evidence="21">HTHZ2018</strain>
        <tissue evidence="21">Muscle</tissue>
    </source>
</reference>
<feature type="compositionally biased region" description="Basic residues" evidence="16">
    <location>
        <begin position="1730"/>
        <end position="1754"/>
    </location>
</feature>
<evidence type="ECO:0000256" key="6">
    <source>
        <dbReference type="ARBA" id="ARBA00022989"/>
    </source>
</evidence>
<dbReference type="PANTHER" id="PTHR18966">
    <property type="entry name" value="IONOTROPIC GLUTAMATE RECEPTOR"/>
    <property type="match status" value="1"/>
</dbReference>
<feature type="compositionally biased region" description="Basic and acidic residues" evidence="16">
    <location>
        <begin position="1964"/>
        <end position="1974"/>
    </location>
</feature>
<evidence type="ECO:0000256" key="12">
    <source>
        <dbReference type="ARBA" id="ARBA00023257"/>
    </source>
</evidence>
<evidence type="ECO:0000256" key="9">
    <source>
        <dbReference type="ARBA" id="ARBA00023136"/>
    </source>
</evidence>
<feature type="compositionally biased region" description="Polar residues" evidence="16">
    <location>
        <begin position="764"/>
        <end position="775"/>
    </location>
</feature>
<proteinExistence type="predicted"/>
<dbReference type="EMBL" id="RHFK02000002">
    <property type="protein sequence ID" value="TWW79124.1"/>
    <property type="molecule type" value="Genomic_DNA"/>
</dbReference>
<feature type="compositionally biased region" description="Polar residues" evidence="16">
    <location>
        <begin position="1399"/>
        <end position="1409"/>
    </location>
</feature>
<feature type="region of interest" description="Disordered" evidence="16">
    <location>
        <begin position="2050"/>
        <end position="2243"/>
    </location>
</feature>
<dbReference type="GO" id="GO:0046872">
    <property type="term" value="F:metal ion binding"/>
    <property type="evidence" value="ECO:0007669"/>
    <property type="project" value="UniProtKB-KW"/>
</dbReference>
<comment type="subcellular location">
    <subcellularLocation>
        <location evidence="1">Membrane</location>
        <topology evidence="1">Multi-pass membrane protein</topology>
    </subcellularLocation>
    <subcellularLocation>
        <location evidence="15">Postsynaptic cell membrane</location>
    </subcellularLocation>
</comment>
<keyword evidence="9 17" id="KW-0472">Membrane</keyword>
<feature type="compositionally biased region" description="Acidic residues" evidence="16">
    <location>
        <begin position="1928"/>
        <end position="1942"/>
    </location>
</feature>
<dbReference type="Pfam" id="PF00060">
    <property type="entry name" value="Lig_chan"/>
    <property type="match status" value="1"/>
</dbReference>
<keyword evidence="22" id="KW-1185">Reference proteome</keyword>
<dbReference type="Pfam" id="PF01094">
    <property type="entry name" value="ANF_receptor"/>
    <property type="match status" value="1"/>
</dbReference>
<feature type="compositionally biased region" description="Pro residues" evidence="16">
    <location>
        <begin position="1467"/>
        <end position="1482"/>
    </location>
</feature>
<keyword evidence="14" id="KW-0407">Ion channel</keyword>
<feature type="compositionally biased region" description="Basic and acidic residues" evidence="16">
    <location>
        <begin position="1795"/>
        <end position="1829"/>
    </location>
</feature>
<feature type="region of interest" description="Disordered" evidence="16">
    <location>
        <begin position="764"/>
        <end position="809"/>
    </location>
</feature>
<evidence type="ECO:0000256" key="2">
    <source>
        <dbReference type="ARBA" id="ARBA00022448"/>
    </source>
</evidence>
<dbReference type="InterPro" id="IPR001320">
    <property type="entry name" value="Iontro_rcpt_C"/>
</dbReference>
<dbReference type="InterPro" id="IPR019594">
    <property type="entry name" value="Glu/Gly-bd"/>
</dbReference>
<feature type="transmembrane region" description="Helical" evidence="17">
    <location>
        <begin position="1180"/>
        <end position="1203"/>
    </location>
</feature>
<dbReference type="Pfam" id="PF10613">
    <property type="entry name" value="Lig_chan-Glu_bd"/>
    <property type="match status" value="2"/>
</dbReference>
<dbReference type="SMART" id="SM00918">
    <property type="entry name" value="Lig_chan-Glu_bd"/>
    <property type="match status" value="1"/>
</dbReference>
<feature type="compositionally biased region" description="Polar residues" evidence="16">
    <location>
        <begin position="1783"/>
        <end position="1793"/>
    </location>
</feature>
<feature type="compositionally biased region" description="Low complexity" evidence="16">
    <location>
        <begin position="2205"/>
        <end position="2216"/>
    </location>
</feature>
<feature type="compositionally biased region" description="Pro residues" evidence="16">
    <location>
        <begin position="776"/>
        <end position="806"/>
    </location>
</feature>
<evidence type="ECO:0000256" key="14">
    <source>
        <dbReference type="ARBA" id="ARBA00023303"/>
    </source>
</evidence>
<keyword evidence="13" id="KW-1071">Ligand-gated ion channel</keyword>
<dbReference type="InterPro" id="IPR015683">
    <property type="entry name" value="Ionotropic_Glu_rcpt"/>
</dbReference>
<keyword evidence="12" id="KW-0628">Postsynaptic cell membrane</keyword>
<organism evidence="21 22">
    <name type="scientific">Takifugu flavidus</name>
    <name type="common">sansaifugu</name>
    <dbReference type="NCBI Taxonomy" id="433684"/>
    <lineage>
        <taxon>Eukaryota</taxon>
        <taxon>Metazoa</taxon>
        <taxon>Chordata</taxon>
        <taxon>Craniata</taxon>
        <taxon>Vertebrata</taxon>
        <taxon>Euteleostomi</taxon>
        <taxon>Actinopterygii</taxon>
        <taxon>Neopterygii</taxon>
        <taxon>Teleostei</taxon>
        <taxon>Neoteleostei</taxon>
        <taxon>Acanthomorphata</taxon>
        <taxon>Eupercaria</taxon>
        <taxon>Tetraodontiformes</taxon>
        <taxon>Tetradontoidea</taxon>
        <taxon>Tetraodontidae</taxon>
        <taxon>Takifugu</taxon>
    </lineage>
</organism>
<feature type="chain" id="PRO_5022700071" evidence="18">
    <location>
        <begin position="23"/>
        <end position="2368"/>
    </location>
</feature>
<evidence type="ECO:0000256" key="4">
    <source>
        <dbReference type="ARBA" id="ARBA00022723"/>
    </source>
</evidence>
<dbReference type="FunFam" id="3.40.50.2300:FF:000020">
    <property type="entry name" value="Glutamate receptor ionotropic, NMDA 2B, putative"/>
    <property type="match status" value="1"/>
</dbReference>
<evidence type="ECO:0000256" key="15">
    <source>
        <dbReference type="ARBA" id="ARBA00034100"/>
    </source>
</evidence>
<evidence type="ECO:0000256" key="16">
    <source>
        <dbReference type="SAM" id="MobiDB-lite"/>
    </source>
</evidence>
<protein>
    <submittedName>
        <fullName evidence="21">Glutamate receptor ionotropic, NMDA 2D</fullName>
    </submittedName>
</protein>
<feature type="compositionally biased region" description="Basic and acidic residues" evidence="16">
    <location>
        <begin position="1943"/>
        <end position="1955"/>
    </location>
</feature>
<accession>A0A5C6PH09</accession>
<feature type="compositionally biased region" description="Pro residues" evidence="16">
    <location>
        <begin position="2065"/>
        <end position="2074"/>
    </location>
</feature>
<feature type="compositionally biased region" description="Low complexity" evidence="16">
    <location>
        <begin position="1275"/>
        <end position="1287"/>
    </location>
</feature>
<sequence>MVAIPTLSLLLVLAECAGLVDASPHLLLRPSPREREAGAGMYFNIAVIHAGATVQPEAAVAGPGGRVLYPGFGRVYGSLGESVVTQWGSANVIWLQVNDSSPKTVLSQLCELLAARPLQGLVYEEERPPRTAWGPLAPMLEFVSAQTGLPIVAVGGGAGLGRMPQFSSSTALQLEVIFEVLEEYDWTSFSVVSTRHHGYQDFLSVVEGLTDGSFIGWEKRSVVILNVTDDPGGARTRRLLKENEAQVRLLYCSQEEAELVFKAAWSAGQAGASHMWFAVGPALSGLGMENLPQALFAVRPQGWRDEPRRRIARGVSVLTHGAVAMRKDYGTTGGPNFVTNCMTDANQTQRLRGRMRYFSNITLGGRDYSFNNDGYLANPFLDVISWTPGRGWEDVGWWENGVLRLRYPAWSRYGPFLQPPDDAQHLHVVTLEERPFVIVELADPASGTCIRDSVPCRRPLNISAYNEGVAPMKQCCKGFCIDILKRLAKIVGFTYDLYLVTNGKHGKKIDGVWNGMIGEASPGSAPTLRPLLTFGNRLGVKVVQKRADMAIGSLTINEERSEVVDFSVPFVETGISVMVSRSNGTVSPSAFLEPYSPAVWVMMFVMCLTVVAVTVFIFEFFSPVGYNRSLQTGKKAGGSTFTIGKSVWLLWAIVFNNSVPVENPRGTTSKIMVLIWAFFAVIFLASYTANLAAFMIQEEYIDTVSGLSDKKFQHPEEQYPPLKFGTVPNGSTEKNIRSNYPDMHQYMGKYNQKTVEDAITNLKTGSSVLNNGDPTQPSPSPILSAPPNPHPHPFSLPPPNTSPPSPILSAPTQHIPTLTHSLCPTQHVLTFTHSLSAPTHPHPHPTLTLTQPSPSPILSAPTQHVFTHSLCPPNTSPPSPSPFSLPPPTRPHLHPFSLCPHPTRPHPHPHPTLTFTHSLSAPTHPHPHPTLTLTHSLCPHPTRPHPHPTLTLTHSLCPPNTSPPSPILSAPTQHVLTLTHSLCPHPTRPHLTHSLSPTQHVPTLTHSLSPTQHVLTFTHSLSPTQHVLTLTQPSPSPILSAPTQHVPTLTILSAPTQDLHHLSSFCDIILHPGSEQRTGDAPSKLDAFIYDAAVLNYMARKDEGCKVMTIGSGKVFATTGYGIALHKNSRWKRPLDLALLQLVGDDEIEMLERLWLSGICHNDKIEVMSSKLDIDNMAGVFYMLLVAMGLSLLVFAWEHLVYWKLRHCMATSSGKLDFLLAISRGMYSCCSFEDETMPGGSKSLPPSHHTALVTVPSQAHVVSTSMTNPAIAMTQQQQPPQQQQPQPVYKTPLPGSPPNAVHSGTALGPTNTPIAGAPLPCSTFLPRPDRRLAVVDRWRLPKSATATNPLAVRGGITDMGPFAQKVPPNWVSTAAGGGGLDGYKRYYGPIDPEGLGSCMEQQAGSQTPKTIPRGHPQPPPASVAYYSEKGMDHGVGKRVVGSSNGGQGKGVVKSLGTPRLPPKSQAPLPPTPPLPHPSPPLPSSFWKKRRPKKPKEPGGPLYENILPLGRRGGARDDVREGAGRRTRPLSPPISLPMPVPLSPSYTPPSPSASLHYMSSSSSTTTSSTSTSSSASSSRSTSPTYSYSSSRSTRDRTGGIDAENDDDDDEELTEESSLLLGRGRDRERSIIRPRSFSHGRVPPPIPPRKPRTFWGERERERERERGGSQLSQLQEWWASWSERERGGSVGDTERQRREKKRRKEKEREKKKKRKNKKRKKREERERERERERKHRKVKKKKKKAVKMKKRKKSTGGRRSEPEEGDIEPEREGEAEGVREGGMQDYSSFSGQYHSTFGEKVRNLWEGERDRVRKELVDEGNNREEEDSSRSRERHHKSSHSHSRHHTPSKRYPNLNKLPASVKFWVNGRGDRSNTPPVTLHPLLSSSKRRRSGGTDREDSGRLGERRPLLMHYEKDKAQTREGLAFHEWDSEDDQDGDEDDDEERDRVREQVVERGRRIARGTVSESERDRTRVEDSYSDDGSSGEFGHFERYWEGGAGGSSTGIGGIGGGGWFFGTYPSREKGGSVNSRDDSFIGTQRAEGWVGGDLWSSGPGGGWESGGGSGTQWPPPPAPFLPPRRYWSMDKIPVKGEKKWKSRGGKSKRRVRDRTDPSERTTTCSCSLYPQPHPYPHPHSRSHTSHSKRGSMALSRSQEELLPHCHSFSSGSHPKPLPPKPDTGQAKSGSQSNLSLSAQPTDHPPQPSPSPPQQSSMSPTSLPMAIPPPPSSSSVSPPAGGERREGDIGVNTAATDNCRAMAAGALDDTRNMAALVTIGNQLATITLGNDVDRNFATNTTLCERNTVANHSTVRVLMKATVRRHTRVSYIYLDGCHDNASEGESASLGTATPELLLRSELSFVMSSSVIVPSLSHN</sequence>
<evidence type="ECO:0000256" key="7">
    <source>
        <dbReference type="ARBA" id="ARBA00023018"/>
    </source>
</evidence>
<feature type="compositionally biased region" description="Acidic residues" evidence="16">
    <location>
        <begin position="1601"/>
        <end position="1613"/>
    </location>
</feature>
<dbReference type="SMART" id="SM00079">
    <property type="entry name" value="PBPe"/>
    <property type="match status" value="1"/>
</dbReference>
<feature type="compositionally biased region" description="Low complexity" evidence="16">
    <location>
        <begin position="1551"/>
        <end position="1590"/>
    </location>
</feature>
<dbReference type="GO" id="GO:0015276">
    <property type="term" value="F:ligand-gated monoatomic ion channel activity"/>
    <property type="evidence" value="ECO:0007669"/>
    <property type="project" value="InterPro"/>
</dbReference>
<feature type="transmembrane region" description="Helical" evidence="17">
    <location>
        <begin position="642"/>
        <end position="659"/>
    </location>
</feature>
<feature type="transmembrane region" description="Helical" evidence="17">
    <location>
        <begin position="671"/>
        <end position="696"/>
    </location>
</feature>
<feature type="domain" description="Ionotropic glutamate receptor L-glutamate and glycine-binding" evidence="20">
    <location>
        <begin position="459"/>
        <end position="522"/>
    </location>
</feature>
<feature type="region of interest" description="Disordered" evidence="16">
    <location>
        <begin position="1273"/>
        <end position="1313"/>
    </location>
</feature>
<keyword evidence="6 17" id="KW-1133">Transmembrane helix</keyword>
<dbReference type="InterPro" id="IPR001828">
    <property type="entry name" value="ANF_lig-bd_rcpt"/>
</dbReference>
<evidence type="ECO:0000259" key="19">
    <source>
        <dbReference type="SMART" id="SM00079"/>
    </source>
</evidence>
<name>A0A5C6PH09_9TELE</name>
<dbReference type="SUPFAM" id="SSF53822">
    <property type="entry name" value="Periplasmic binding protein-like I"/>
    <property type="match status" value="1"/>
</dbReference>
<gene>
    <name evidence="21" type="ORF">D4764_10G0001540</name>
</gene>
<feature type="compositionally biased region" description="Basic and acidic residues" evidence="16">
    <location>
        <begin position="1513"/>
        <end position="1523"/>
    </location>
</feature>
<dbReference type="Gene3D" id="3.40.190.10">
    <property type="entry name" value="Periplasmic binding protein-like II"/>
    <property type="match status" value="4"/>
</dbReference>
<feature type="compositionally biased region" description="Basic and acidic residues" evidence="16">
    <location>
        <begin position="1891"/>
        <end position="1927"/>
    </location>
</feature>
<dbReference type="Gene3D" id="1.10.287.70">
    <property type="match status" value="1"/>
</dbReference>
<feature type="signal peptide" evidence="18">
    <location>
        <begin position="1"/>
        <end position="22"/>
    </location>
</feature>
<feature type="compositionally biased region" description="Polar residues" evidence="16">
    <location>
        <begin position="2177"/>
        <end position="2192"/>
    </location>
</feature>
<evidence type="ECO:0000256" key="17">
    <source>
        <dbReference type="SAM" id="Phobius"/>
    </source>
</evidence>
<evidence type="ECO:0000256" key="8">
    <source>
        <dbReference type="ARBA" id="ARBA00023065"/>
    </source>
</evidence>
<keyword evidence="18" id="KW-0732">Signal</keyword>
<dbReference type="SUPFAM" id="SSF53850">
    <property type="entry name" value="Periplasmic binding protein-like II"/>
    <property type="match status" value="2"/>
</dbReference>
<feature type="compositionally biased region" description="Basic residues" evidence="16">
    <location>
        <begin position="1696"/>
        <end position="1720"/>
    </location>
</feature>
<feature type="compositionally biased region" description="Basic residues" evidence="16">
    <location>
        <begin position="1830"/>
        <end position="1847"/>
    </location>
</feature>
<evidence type="ECO:0000256" key="10">
    <source>
        <dbReference type="ARBA" id="ARBA00023170"/>
    </source>
</evidence>
<feature type="compositionally biased region" description="Basic residues" evidence="16">
    <location>
        <begin position="2092"/>
        <end position="2104"/>
    </location>
</feature>
<dbReference type="FunFam" id="3.40.190.10:FF:000009">
    <property type="entry name" value="Putative glutamate receptor ionotropic NMDA 2B"/>
    <property type="match status" value="1"/>
</dbReference>
<keyword evidence="2" id="KW-0813">Transport</keyword>
<feature type="transmembrane region" description="Helical" evidence="17">
    <location>
        <begin position="598"/>
        <end position="621"/>
    </location>
</feature>
<keyword evidence="7" id="KW-0770">Synapse</keyword>
<dbReference type="InterPro" id="IPR028082">
    <property type="entry name" value="Peripla_BP_I"/>
</dbReference>
<evidence type="ECO:0000256" key="11">
    <source>
        <dbReference type="ARBA" id="ARBA00023180"/>
    </source>
</evidence>